<dbReference type="GO" id="GO:0044877">
    <property type="term" value="F:protein-containing complex binding"/>
    <property type="evidence" value="ECO:0007669"/>
    <property type="project" value="TreeGrafter"/>
</dbReference>
<dbReference type="GO" id="GO:0017071">
    <property type="term" value="C:intracellular cyclic nucleotide activated cation channel complex"/>
    <property type="evidence" value="ECO:0007669"/>
    <property type="project" value="TreeGrafter"/>
</dbReference>
<evidence type="ECO:0000256" key="8">
    <source>
        <dbReference type="ARBA" id="ARBA00023303"/>
    </source>
</evidence>
<feature type="transmembrane region" description="Helical" evidence="10">
    <location>
        <begin position="83"/>
        <end position="103"/>
    </location>
</feature>
<dbReference type="InterPro" id="IPR005821">
    <property type="entry name" value="Ion_trans_dom"/>
</dbReference>
<dbReference type="SMART" id="SM00100">
    <property type="entry name" value="cNMP"/>
    <property type="match status" value="1"/>
</dbReference>
<dbReference type="GO" id="GO:0030553">
    <property type="term" value="F:cGMP binding"/>
    <property type="evidence" value="ECO:0007669"/>
    <property type="project" value="TreeGrafter"/>
</dbReference>
<keyword evidence="4 10" id="KW-1133">Transmembrane helix</keyword>
<keyword evidence="5" id="KW-0406">Ion transport</keyword>
<dbReference type="FunFam" id="1.10.287.630:FF:000001">
    <property type="entry name" value="Cyclic nucleotide-gated channel alpha 3"/>
    <property type="match status" value="1"/>
</dbReference>
<dbReference type="AlphaFoldDB" id="A0A3S3P567"/>
<evidence type="ECO:0000256" key="4">
    <source>
        <dbReference type="ARBA" id="ARBA00022989"/>
    </source>
</evidence>
<dbReference type="FunFam" id="1.20.5.300:FF:000002">
    <property type="entry name" value="Cyclic nucleotide-gated channel alpha 3"/>
    <property type="match status" value="1"/>
</dbReference>
<keyword evidence="14" id="KW-1185">Reference proteome</keyword>
<dbReference type="STRING" id="1965070.A0A3S3P567"/>
<dbReference type="PANTHER" id="PTHR45638">
    <property type="entry name" value="CYCLIC NUCLEOTIDE-GATED CATION CHANNEL SUBUNIT A"/>
    <property type="match status" value="1"/>
</dbReference>
<keyword evidence="3 10" id="KW-0812">Transmembrane</keyword>
<dbReference type="Pfam" id="PF00520">
    <property type="entry name" value="Ion_trans"/>
    <property type="match status" value="1"/>
</dbReference>
<feature type="coiled-coil region" evidence="9">
    <location>
        <begin position="363"/>
        <end position="390"/>
    </location>
</feature>
<dbReference type="Gene3D" id="2.60.120.10">
    <property type="entry name" value="Jelly Rolls"/>
    <property type="match status" value="1"/>
</dbReference>
<evidence type="ECO:0000256" key="9">
    <source>
        <dbReference type="SAM" id="Coils"/>
    </source>
</evidence>
<comment type="caution">
    <text evidence="13">The sequence shown here is derived from an EMBL/GenBank/DDBJ whole genome shotgun (WGS) entry which is preliminary data.</text>
</comment>
<organism evidence="13 14">
    <name type="scientific">Dinothrombium tinctorium</name>
    <dbReference type="NCBI Taxonomy" id="1965070"/>
    <lineage>
        <taxon>Eukaryota</taxon>
        <taxon>Metazoa</taxon>
        <taxon>Ecdysozoa</taxon>
        <taxon>Arthropoda</taxon>
        <taxon>Chelicerata</taxon>
        <taxon>Arachnida</taxon>
        <taxon>Acari</taxon>
        <taxon>Acariformes</taxon>
        <taxon>Trombidiformes</taxon>
        <taxon>Prostigmata</taxon>
        <taxon>Anystina</taxon>
        <taxon>Parasitengona</taxon>
        <taxon>Trombidioidea</taxon>
        <taxon>Trombidiidae</taxon>
        <taxon>Dinothrombium</taxon>
    </lineage>
</organism>
<evidence type="ECO:0000256" key="2">
    <source>
        <dbReference type="ARBA" id="ARBA00022448"/>
    </source>
</evidence>
<dbReference type="Gene3D" id="1.10.287.630">
    <property type="entry name" value="Helix hairpin bin"/>
    <property type="match status" value="1"/>
</dbReference>
<sequence length="459" mass="52702">MPCPVIVRLNRLFKCHRLLEFFDRTETRTNFPNAFRIAKLIFIILVVIHWNACLYFAMSYIIGFDSDYWVYNMTKNGDSFASQYIYCFYWSTLTLTAIGEVPVPTREEEYVFVIIDFLIGVLIFATIVGNVGSMITNMNAARAEFQSRMDAVKQYMELRKVSKELENRVIKWFDYLWSNKQSLDEEAVTSILPDKLKAEIAIHVHLDTLKKVKLFQDCEAGVLAQLVLKLRLQVFSPNDYICRKGDVGKEMYIVKRGRLCVVGDDGKTVFATLSDGAVFGELSILNIEGNKTGNRRTANVKSVGYSDLFCLSKQDLWDVLEEYPDARDVLIERGRQILLKDGLLDEDALRKAQKEKISTAEKCLNLESALDNLQTRFARLLAEYTASQKKMKQRVYRLEKHLNLVSMSPYLGLGPEIDAKEHSTLKQRNSLPYHTTSQPSTFSSLSRSLSLKVERQYSQ</sequence>
<dbReference type="Gene3D" id="1.10.287.70">
    <property type="match status" value="1"/>
</dbReference>
<keyword evidence="2" id="KW-0813">Transport</keyword>
<comment type="subcellular location">
    <subcellularLocation>
        <location evidence="1">Membrane</location>
        <topology evidence="1">Multi-pass membrane protein</topology>
    </subcellularLocation>
</comment>
<dbReference type="OrthoDB" id="421226at2759"/>
<dbReference type="SUPFAM" id="SSF81324">
    <property type="entry name" value="Voltage-gated potassium channels"/>
    <property type="match status" value="1"/>
</dbReference>
<dbReference type="GO" id="GO:0005222">
    <property type="term" value="F:intracellularly cAMP-activated cation channel activity"/>
    <property type="evidence" value="ECO:0007669"/>
    <property type="project" value="TreeGrafter"/>
</dbReference>
<feature type="transmembrane region" description="Helical" evidence="10">
    <location>
        <begin position="110"/>
        <end position="129"/>
    </location>
</feature>
<dbReference type="InterPro" id="IPR014710">
    <property type="entry name" value="RmlC-like_jellyroll"/>
</dbReference>
<reference evidence="13 14" key="1">
    <citation type="journal article" date="2018" name="Gigascience">
        <title>Genomes of trombidid mites reveal novel predicted allergens and laterally-transferred genes associated with secondary metabolism.</title>
        <authorList>
            <person name="Dong X."/>
            <person name="Chaisiri K."/>
            <person name="Xia D."/>
            <person name="Armstrong S.D."/>
            <person name="Fang Y."/>
            <person name="Donnelly M.J."/>
            <person name="Kadowaki T."/>
            <person name="McGarry J.W."/>
            <person name="Darby A.C."/>
            <person name="Makepeace B.L."/>
        </authorList>
    </citation>
    <scope>NUCLEOTIDE SEQUENCE [LARGE SCALE GENOMIC DNA]</scope>
    <source>
        <strain evidence="13">UoL-WK</strain>
    </source>
</reference>
<feature type="transmembrane region" description="Helical" evidence="10">
    <location>
        <begin position="40"/>
        <end position="63"/>
    </location>
</feature>
<keyword evidence="9" id="KW-0175">Coiled coil</keyword>
<dbReference type="Pfam" id="PF16526">
    <property type="entry name" value="CLZ"/>
    <property type="match status" value="1"/>
</dbReference>
<evidence type="ECO:0000256" key="7">
    <source>
        <dbReference type="ARBA" id="ARBA00023286"/>
    </source>
</evidence>
<dbReference type="GO" id="GO:0005886">
    <property type="term" value="C:plasma membrane"/>
    <property type="evidence" value="ECO:0007669"/>
    <property type="project" value="TreeGrafter"/>
</dbReference>
<proteinExistence type="predicted"/>
<dbReference type="SUPFAM" id="SSF51206">
    <property type="entry name" value="cAMP-binding domain-like"/>
    <property type="match status" value="1"/>
</dbReference>
<dbReference type="Pfam" id="PF00027">
    <property type="entry name" value="cNMP_binding"/>
    <property type="match status" value="1"/>
</dbReference>
<dbReference type="GO" id="GO:0005223">
    <property type="term" value="F:intracellularly cGMP-activated cation channel activity"/>
    <property type="evidence" value="ECO:0007669"/>
    <property type="project" value="TreeGrafter"/>
</dbReference>
<dbReference type="PANTHER" id="PTHR45638:SF11">
    <property type="entry name" value="CYCLIC NUCLEOTIDE-GATED CATION CHANNEL SUBUNIT A"/>
    <property type="match status" value="1"/>
</dbReference>
<evidence type="ECO:0000256" key="3">
    <source>
        <dbReference type="ARBA" id="ARBA00022692"/>
    </source>
</evidence>
<dbReference type="PROSITE" id="PS00889">
    <property type="entry name" value="CNMP_BINDING_2"/>
    <property type="match status" value="1"/>
</dbReference>
<evidence type="ECO:0000256" key="6">
    <source>
        <dbReference type="ARBA" id="ARBA00023136"/>
    </source>
</evidence>
<dbReference type="Gene3D" id="1.20.5.300">
    <property type="match status" value="1"/>
</dbReference>
<dbReference type="PROSITE" id="PS50042">
    <property type="entry name" value="CNMP_BINDING_3"/>
    <property type="match status" value="1"/>
</dbReference>
<evidence type="ECO:0000259" key="11">
    <source>
        <dbReference type="PROSITE" id="PS50042"/>
    </source>
</evidence>
<keyword evidence="6 10" id="KW-0472">Membrane</keyword>
<dbReference type="InterPro" id="IPR018490">
    <property type="entry name" value="cNMP-bd_dom_sf"/>
</dbReference>
<dbReference type="FunFam" id="2.60.120.10:FF:000002">
    <property type="entry name" value="Cyclic nucleotide gated channel alpha 1a"/>
    <property type="match status" value="1"/>
</dbReference>
<protein>
    <submittedName>
        <fullName evidence="13">Cyclic nucleotide-gated cation channel alpha-3-like protein</fullName>
    </submittedName>
</protein>
<dbReference type="EMBL" id="NCKU01004814">
    <property type="protein sequence ID" value="RWS05404.1"/>
    <property type="molecule type" value="Genomic_DNA"/>
</dbReference>
<name>A0A3S3P567_9ACAR</name>
<reference evidence="13" key="2">
    <citation type="submission" date="2018-11" db="EMBL/GenBank/DDBJ databases">
        <title>Trombidioid mite genomics.</title>
        <authorList>
            <person name="Dong X."/>
        </authorList>
    </citation>
    <scope>NUCLEOTIDE SEQUENCE</scope>
    <source>
        <strain evidence="13">UoL-WK</strain>
    </source>
</reference>
<accession>A0A3S3P567</accession>
<feature type="domain" description="Cyclic nucleotide-binding" evidence="11">
    <location>
        <begin position="214"/>
        <end position="320"/>
    </location>
</feature>
<keyword evidence="7" id="KW-1071">Ligand-gated ion channel</keyword>
<evidence type="ECO:0000256" key="10">
    <source>
        <dbReference type="SAM" id="Phobius"/>
    </source>
</evidence>
<evidence type="ECO:0000256" key="5">
    <source>
        <dbReference type="ARBA" id="ARBA00023065"/>
    </source>
</evidence>
<dbReference type="Proteomes" id="UP000285301">
    <property type="component" value="Unassembled WGS sequence"/>
</dbReference>
<dbReference type="InterPro" id="IPR032406">
    <property type="entry name" value="CLZ_dom"/>
</dbReference>
<dbReference type="CDD" id="cd00038">
    <property type="entry name" value="CAP_ED"/>
    <property type="match status" value="1"/>
</dbReference>
<evidence type="ECO:0000313" key="14">
    <source>
        <dbReference type="Proteomes" id="UP000285301"/>
    </source>
</evidence>
<keyword evidence="8" id="KW-0407">Ion channel</keyword>
<evidence type="ECO:0000313" key="12">
    <source>
        <dbReference type="EMBL" id="RWS05200.1"/>
    </source>
</evidence>
<dbReference type="InterPro" id="IPR050866">
    <property type="entry name" value="CNG_cation_channel"/>
</dbReference>
<dbReference type="EMBL" id="NCKU01004959">
    <property type="protein sequence ID" value="RWS05200.1"/>
    <property type="molecule type" value="Genomic_DNA"/>
</dbReference>
<dbReference type="InterPro" id="IPR000595">
    <property type="entry name" value="cNMP-bd_dom"/>
</dbReference>
<gene>
    <name evidence="13" type="ORF">B4U79_05909</name>
    <name evidence="12" type="ORF">B4U79_07895</name>
</gene>
<evidence type="ECO:0000313" key="13">
    <source>
        <dbReference type="EMBL" id="RWS05404.1"/>
    </source>
</evidence>
<dbReference type="InterPro" id="IPR018488">
    <property type="entry name" value="cNMP-bd_CS"/>
</dbReference>
<dbReference type="PROSITE" id="PS00888">
    <property type="entry name" value="CNMP_BINDING_1"/>
    <property type="match status" value="1"/>
</dbReference>
<evidence type="ECO:0000256" key="1">
    <source>
        <dbReference type="ARBA" id="ARBA00004141"/>
    </source>
</evidence>